<reference evidence="1 2" key="1">
    <citation type="journal article" date="2022" name="bioRxiv">
        <title>The genome of the oomycete Peronosclerospora sorghi, a cosmopolitan pathogen of maize and sorghum, is inflated with dispersed pseudogenes.</title>
        <authorList>
            <person name="Fletcher K."/>
            <person name="Martin F."/>
            <person name="Isakeit T."/>
            <person name="Cavanaugh K."/>
            <person name="Magill C."/>
            <person name="Michelmore R."/>
        </authorList>
    </citation>
    <scope>NUCLEOTIDE SEQUENCE [LARGE SCALE GENOMIC DNA]</scope>
    <source>
        <strain evidence="1">P6</strain>
    </source>
</reference>
<gene>
    <name evidence="1" type="ORF">PsorP6_010435</name>
</gene>
<keyword evidence="2" id="KW-1185">Reference proteome</keyword>
<dbReference type="Proteomes" id="UP001163321">
    <property type="component" value="Chromosome 6"/>
</dbReference>
<evidence type="ECO:0000313" key="2">
    <source>
        <dbReference type="Proteomes" id="UP001163321"/>
    </source>
</evidence>
<accession>A0ACC0VUQ2</accession>
<organism evidence="1 2">
    <name type="scientific">Peronosclerospora sorghi</name>
    <dbReference type="NCBI Taxonomy" id="230839"/>
    <lineage>
        <taxon>Eukaryota</taxon>
        <taxon>Sar</taxon>
        <taxon>Stramenopiles</taxon>
        <taxon>Oomycota</taxon>
        <taxon>Peronosporomycetes</taxon>
        <taxon>Peronosporales</taxon>
        <taxon>Peronosporaceae</taxon>
        <taxon>Peronosclerospora</taxon>
    </lineage>
</organism>
<comment type="caution">
    <text evidence="1">The sequence shown here is derived from an EMBL/GenBank/DDBJ whole genome shotgun (WGS) entry which is preliminary data.</text>
</comment>
<sequence>MRTATLVNWKICELAFTIPILREHEWAFSESELVNLTILSTLLFFLSPAYKKLTISRKYSLNQLVREILLLARAWGSGKTDAAQLSKETISYSNGDPLFHNISASTDARTDWQLFTDHAPALCRFAVVVFAILPQTAANERLFIALGLPRQYARMAPGTLSTTRHMRAKLHG</sequence>
<evidence type="ECO:0000313" key="1">
    <source>
        <dbReference type="EMBL" id="KAI9910007.1"/>
    </source>
</evidence>
<name>A0ACC0VUQ2_9STRA</name>
<proteinExistence type="predicted"/>
<protein>
    <submittedName>
        <fullName evidence="1">Uncharacterized protein</fullName>
    </submittedName>
</protein>
<dbReference type="EMBL" id="CM047585">
    <property type="protein sequence ID" value="KAI9910007.1"/>
    <property type="molecule type" value="Genomic_DNA"/>
</dbReference>